<proteinExistence type="predicted"/>
<dbReference type="Proteomes" id="UP001500141">
    <property type="component" value="Unassembled WGS sequence"/>
</dbReference>
<accession>A0ABP8ZIF8</accession>
<name>A0ABP8ZIF8_9FLAO</name>
<comment type="caution">
    <text evidence="1">The sequence shown here is derived from an EMBL/GenBank/DDBJ whole genome shotgun (WGS) entry which is preliminary data.</text>
</comment>
<organism evidence="1 2">
    <name type="scientific">Flavobacterium hankyongi</name>
    <dbReference type="NCBI Taxonomy" id="1176532"/>
    <lineage>
        <taxon>Bacteria</taxon>
        <taxon>Pseudomonadati</taxon>
        <taxon>Bacteroidota</taxon>
        <taxon>Flavobacteriia</taxon>
        <taxon>Flavobacteriales</taxon>
        <taxon>Flavobacteriaceae</taxon>
        <taxon>Flavobacterium</taxon>
    </lineage>
</organism>
<evidence type="ECO:0000313" key="2">
    <source>
        <dbReference type="Proteomes" id="UP001500141"/>
    </source>
</evidence>
<keyword evidence="2" id="KW-1185">Reference proteome</keyword>
<protein>
    <submittedName>
        <fullName evidence="1">Uncharacterized protein</fullName>
    </submittedName>
</protein>
<reference evidence="2" key="1">
    <citation type="journal article" date="2019" name="Int. J. Syst. Evol. Microbiol.">
        <title>The Global Catalogue of Microorganisms (GCM) 10K type strain sequencing project: providing services to taxonomists for standard genome sequencing and annotation.</title>
        <authorList>
            <consortium name="The Broad Institute Genomics Platform"/>
            <consortium name="The Broad Institute Genome Sequencing Center for Infectious Disease"/>
            <person name="Wu L."/>
            <person name="Ma J."/>
        </authorList>
    </citation>
    <scope>NUCLEOTIDE SEQUENCE [LARGE SCALE GENOMIC DNA]</scope>
    <source>
        <strain evidence="2">JCM 18198</strain>
    </source>
</reference>
<sequence>MEFKLSKYIILSDSFVENDDQKESKIIFSCRKKMGIKIHAGLSELLKRGDFSILPDNIFSMLMHYEIIIPKEENEELYLLNLNRILYQNYEENEDKNYDLNNVKGTLSEYLMKEKSKLKEFMDNGEEFDFLDNNEKMYLVYVSDNENLFLPLNDVSVQNSYTYYSEVIERNIDTQAFLLPIDEYKMFGKIDKQNLEQIIENFKLKLLLKYKINAKNN</sequence>
<dbReference type="RefSeq" id="WP_264542667.1">
    <property type="nucleotide sequence ID" value="NZ_BAABIP010000005.1"/>
</dbReference>
<gene>
    <name evidence="1" type="ORF">GCM10023230_01870</name>
</gene>
<dbReference type="EMBL" id="BAABIP010000005">
    <property type="protein sequence ID" value="GAA4757650.1"/>
    <property type="molecule type" value="Genomic_DNA"/>
</dbReference>
<evidence type="ECO:0000313" key="1">
    <source>
        <dbReference type="EMBL" id="GAA4757650.1"/>
    </source>
</evidence>